<dbReference type="Pfam" id="PF20176">
    <property type="entry name" value="DUF6541"/>
    <property type="match status" value="1"/>
</dbReference>
<dbReference type="InterPro" id="IPR046671">
    <property type="entry name" value="DUF6541"/>
</dbReference>
<evidence type="ECO:0000313" key="2">
    <source>
        <dbReference type="EMBL" id="ADK67702.1"/>
    </source>
</evidence>
<dbReference type="eggNOG" id="COG5617">
    <property type="taxonomic scope" value="Bacteria"/>
</dbReference>
<keyword evidence="1" id="KW-0812">Transmembrane</keyword>
<feature type="transmembrane region" description="Helical" evidence="1">
    <location>
        <begin position="6"/>
        <end position="24"/>
    </location>
</feature>
<proteinExistence type="predicted"/>
<feature type="transmembrane region" description="Helical" evidence="1">
    <location>
        <begin position="468"/>
        <end position="487"/>
    </location>
</feature>
<feature type="transmembrane region" description="Helical" evidence="1">
    <location>
        <begin position="404"/>
        <end position="421"/>
    </location>
</feature>
<feature type="transmembrane region" description="Helical" evidence="1">
    <location>
        <begin position="517"/>
        <end position="535"/>
    </location>
</feature>
<dbReference type="EMBL" id="CP002106">
    <property type="protein sequence ID" value="ADK67702.1"/>
    <property type="molecule type" value="Genomic_DNA"/>
</dbReference>
<keyword evidence="1" id="KW-1133">Transmembrane helix</keyword>
<name>E1QZ88_OLSUV</name>
<gene>
    <name evidence="2" type="ordered locus">Olsu_0587</name>
</gene>
<dbReference type="HOGENOM" id="CLU_017691_2_0_11"/>
<dbReference type="GeneID" id="78512015"/>
<keyword evidence="1" id="KW-0472">Membrane</keyword>
<protein>
    <submittedName>
        <fullName evidence="2">Uncharacterized protein</fullName>
    </submittedName>
</protein>
<feature type="transmembrane region" description="Helical" evidence="1">
    <location>
        <begin position="110"/>
        <end position="134"/>
    </location>
</feature>
<feature type="transmembrane region" description="Helical" evidence="1">
    <location>
        <begin position="428"/>
        <end position="448"/>
    </location>
</feature>
<feature type="transmembrane region" description="Helical" evidence="1">
    <location>
        <begin position="36"/>
        <end position="53"/>
    </location>
</feature>
<evidence type="ECO:0000256" key="1">
    <source>
        <dbReference type="SAM" id="Phobius"/>
    </source>
</evidence>
<feature type="transmembrane region" description="Helical" evidence="1">
    <location>
        <begin position="292"/>
        <end position="311"/>
    </location>
</feature>
<dbReference type="RefSeq" id="WP_013251454.1">
    <property type="nucleotide sequence ID" value="NC_014363.1"/>
</dbReference>
<dbReference type="AlphaFoldDB" id="E1QZ88"/>
<keyword evidence="3" id="KW-1185">Reference proteome</keyword>
<feature type="transmembrane region" description="Helical" evidence="1">
    <location>
        <begin position="65"/>
        <end position="83"/>
    </location>
</feature>
<organism evidence="2 3">
    <name type="scientific">Olsenella uli (strain ATCC 49627 / DSM 7084 / CCUG 31166 / CIP 109912 / JCM 12494 / LMG 11480 / NCIMB 702895 / VPI D76D-27C)</name>
    <name type="common">Lactobacillus uli</name>
    <dbReference type="NCBI Taxonomy" id="633147"/>
    <lineage>
        <taxon>Bacteria</taxon>
        <taxon>Bacillati</taxon>
        <taxon>Actinomycetota</taxon>
        <taxon>Coriobacteriia</taxon>
        <taxon>Coriobacteriales</taxon>
        <taxon>Atopobiaceae</taxon>
        <taxon>Olsenella</taxon>
    </lineage>
</organism>
<evidence type="ECO:0000313" key="3">
    <source>
        <dbReference type="Proteomes" id="UP000000333"/>
    </source>
</evidence>
<dbReference type="PATRIC" id="fig|633147.7.peg.965"/>
<feature type="transmembrane region" description="Helical" evidence="1">
    <location>
        <begin position="317"/>
        <end position="336"/>
    </location>
</feature>
<feature type="transmembrane region" description="Helical" evidence="1">
    <location>
        <begin position="348"/>
        <end position="368"/>
    </location>
</feature>
<dbReference type="Proteomes" id="UP000000333">
    <property type="component" value="Chromosome"/>
</dbReference>
<feature type="transmembrane region" description="Helical" evidence="1">
    <location>
        <begin position="213"/>
        <end position="234"/>
    </location>
</feature>
<reference evidence="2 3" key="1">
    <citation type="journal article" date="2010" name="Stand. Genomic Sci.">
        <title>Complete genome sequence of Olsenella uli type strain (VPI D76D-27C).</title>
        <authorList>
            <person name="Goker M."/>
            <person name="Held B."/>
            <person name="Lucas S."/>
            <person name="Nolan M."/>
            <person name="Yasawong M."/>
            <person name="Glavina Del Rio T."/>
            <person name="Tice H."/>
            <person name="Cheng J.F."/>
            <person name="Bruce D."/>
            <person name="Detter J.C."/>
            <person name="Tapia R."/>
            <person name="Han C."/>
            <person name="Goodwin L."/>
            <person name="Pitluck S."/>
            <person name="Liolios K."/>
            <person name="Ivanova N."/>
            <person name="Mavromatis K."/>
            <person name="Mikhailova N."/>
            <person name="Pati A."/>
            <person name="Chen A."/>
            <person name="Palaniappan K."/>
            <person name="Land M."/>
            <person name="Hauser L."/>
            <person name="Chang Y.J."/>
            <person name="Jeffries C.D."/>
            <person name="Rohde M."/>
            <person name="Sikorski J."/>
            <person name="Pukall R."/>
            <person name="Woyke T."/>
            <person name="Bristow J."/>
            <person name="Eisen J.A."/>
            <person name="Markowitz V."/>
            <person name="Hugenholtz P."/>
            <person name="Kyrpides N.C."/>
            <person name="Klenk H.P."/>
            <person name="Lapidus A."/>
        </authorList>
    </citation>
    <scope>NUCLEOTIDE SEQUENCE [LARGE SCALE GENOMIC DNA]</scope>
    <source>
        <strain evidence="3">ATCC 49627 / DSM 7084 / CIP 109912 / JCM 12494 / NCIMB 702895 / VPI D76D-27C</strain>
    </source>
</reference>
<feature type="transmembrane region" description="Helical" evidence="1">
    <location>
        <begin position="241"/>
        <end position="259"/>
    </location>
</feature>
<feature type="transmembrane region" description="Helical" evidence="1">
    <location>
        <begin position="265"/>
        <end position="285"/>
    </location>
</feature>
<dbReference type="KEGG" id="ols:Olsu_0587"/>
<accession>E1QZ88</accession>
<dbReference type="STRING" id="633147.Olsu_0587"/>
<sequence>MWPVFFLSFALAGAFLYVPGFFFFRGLGFGTAPSLCLSPAASLLIYCLLGVAYERLGVWASWRTMVPVTLALCLMLGIVAVFVRHRLLGNGVGAGVRGTEGADESRGEGVACLTIPALVPFFLMALAVGMYVFVLPLDGPDSFAQNWDNAFHLNAIAQFLRTGNYSAFSMGAWQPGEVAPVADVIGYYPASWSILVALVDSVTSTSLPCAVNAANFALLSLVFPSSMCFLTYVLFGGSRTLCRAAAVVTPLFVAFPWMFVEYGSLNPNLAGMSLSPLVVGSFILLGRRLLGGSPWLASALCFVVTLVSGAAAHPSAVFSSAVVLAPFCVWLSVQVAKKAWSGSPKLSLRLHLVAISVSCVLVALWVGFACLPPLHNVVTNAWNYCVGPSQAVTNLITLSFVRDYGQPLLSLLVFVGIVTLIRENRATWIVASCALASFIFLVDLVLSSDFGKYNLKAIAAGFWYQDPYRTAATVVLAVIPLASAGLARVMVFVQHRAGIAQVDWRGSTRALSFSRRYAPTLVTGLVVLAILWPSFRLPGVTDVTTGFGGFRGDMARSFDVSSNVLDDEEKCFLERVKNVVPGDALIVNMPDDGSVFANGLFGLNTYYRVFGVQWKTDETTESKVVRERASHLADDPEVRSAFSSIGAKYLLILDSTDEESDTRQFLVSFQPELWQGIADVHEDTPGLSLMLSEGDMRLYRVLD</sequence>